<dbReference type="KEGG" id="tpi:TREPR_1111"/>
<dbReference type="Proteomes" id="UP000009223">
    <property type="component" value="Chromosome"/>
</dbReference>
<dbReference type="SUPFAM" id="SSF88723">
    <property type="entry name" value="PIN domain-like"/>
    <property type="match status" value="1"/>
</dbReference>
<dbReference type="HOGENOM" id="CLU_118482_11_1_12"/>
<name>F5YH93_TREPZ</name>
<dbReference type="AlphaFoldDB" id="F5YH93"/>
<reference evidence="2" key="1">
    <citation type="submission" date="2009-12" db="EMBL/GenBank/DDBJ databases">
        <title>Complete sequence of Treponema primitia strain ZAS-2.</title>
        <authorList>
            <person name="Tetu S.G."/>
            <person name="Matson E."/>
            <person name="Ren Q."/>
            <person name="Seshadri R."/>
            <person name="Elbourne L."/>
            <person name="Hassan K.A."/>
            <person name="Durkin A."/>
            <person name="Radune D."/>
            <person name="Mohamoud Y."/>
            <person name="Shay R."/>
            <person name="Jin S."/>
            <person name="Zhang X."/>
            <person name="Lucey K."/>
            <person name="Ballor N.R."/>
            <person name="Ottesen E."/>
            <person name="Rosenthal R."/>
            <person name="Allen A."/>
            <person name="Leadbetter J.R."/>
            <person name="Paulsen I.T."/>
        </authorList>
    </citation>
    <scope>NUCLEOTIDE SEQUENCE [LARGE SCALE GENOMIC DNA]</scope>
    <source>
        <strain evidence="2">ATCC BAA-887 / DSM 12427 / ZAS-2</strain>
    </source>
</reference>
<gene>
    <name evidence="1" type="ordered locus">TREPR_1111</name>
</gene>
<reference evidence="1 2" key="2">
    <citation type="journal article" date="2011" name="ISME J.">
        <title>RNA-seq reveals cooperative metabolic interactions between two termite-gut spirochete species in co-culture.</title>
        <authorList>
            <person name="Rosenthal A.Z."/>
            <person name="Matson E.G."/>
            <person name="Eldar A."/>
            <person name="Leadbetter J.R."/>
        </authorList>
    </citation>
    <scope>NUCLEOTIDE SEQUENCE [LARGE SCALE GENOMIC DNA]</scope>
    <source>
        <strain evidence="2">ATCC BAA-887 / DSM 12427 / ZAS-2</strain>
    </source>
</reference>
<dbReference type="InterPro" id="IPR029060">
    <property type="entry name" value="PIN-like_dom_sf"/>
</dbReference>
<organism evidence="1 2">
    <name type="scientific">Treponema primitia (strain ATCC BAA-887 / DSM 12427 / ZAS-2)</name>
    <dbReference type="NCBI Taxonomy" id="545694"/>
    <lineage>
        <taxon>Bacteria</taxon>
        <taxon>Pseudomonadati</taxon>
        <taxon>Spirochaetota</taxon>
        <taxon>Spirochaetia</taxon>
        <taxon>Spirochaetales</taxon>
        <taxon>Treponemataceae</taxon>
        <taxon>Treponema</taxon>
    </lineage>
</organism>
<dbReference type="EMBL" id="CP001843">
    <property type="protein sequence ID" value="AEF85810.1"/>
    <property type="molecule type" value="Genomic_DNA"/>
</dbReference>
<accession>F5YH93</accession>
<dbReference type="Gene3D" id="3.40.50.1010">
    <property type="entry name" value="5'-nuclease"/>
    <property type="match status" value="1"/>
</dbReference>
<evidence type="ECO:0000313" key="2">
    <source>
        <dbReference type="Proteomes" id="UP000009223"/>
    </source>
</evidence>
<protein>
    <submittedName>
        <fullName evidence="1">Putative plasmid stability protein</fullName>
    </submittedName>
</protein>
<sequence length="61" mass="7129">MKADWVRTAKLYVQCRRSGQTMAESDLLQAGFCLQHGYTLVTHNTRHFDHIPDLPLEDWVQ</sequence>
<evidence type="ECO:0000313" key="1">
    <source>
        <dbReference type="EMBL" id="AEF85810.1"/>
    </source>
</evidence>
<keyword evidence="2" id="KW-1185">Reference proteome</keyword>
<proteinExistence type="predicted"/>